<evidence type="ECO:0000256" key="15">
    <source>
        <dbReference type="ARBA" id="ARBA00022842"/>
    </source>
</evidence>
<dbReference type="Pfam" id="PF01634">
    <property type="entry name" value="HisG"/>
    <property type="match status" value="1"/>
</dbReference>
<keyword evidence="12 18" id="KW-0479">Metal-binding</keyword>
<dbReference type="GO" id="GO:0003879">
    <property type="term" value="F:ATP phosphoribosyltransferase activity"/>
    <property type="evidence" value="ECO:0007669"/>
    <property type="project" value="UniProtKB-UniRule"/>
</dbReference>
<evidence type="ECO:0000256" key="7">
    <source>
        <dbReference type="ARBA" id="ARBA00020998"/>
    </source>
</evidence>
<keyword evidence="11 18" id="KW-0808">Transferase</keyword>
<dbReference type="FunFam" id="3.30.70.120:FF:000002">
    <property type="entry name" value="ATP phosphoribosyltransferase"/>
    <property type="match status" value="1"/>
</dbReference>
<evidence type="ECO:0000256" key="5">
    <source>
        <dbReference type="ARBA" id="ARBA00007955"/>
    </source>
</evidence>
<evidence type="ECO:0000256" key="10">
    <source>
        <dbReference type="ARBA" id="ARBA00022676"/>
    </source>
</evidence>
<evidence type="ECO:0000256" key="3">
    <source>
        <dbReference type="ARBA" id="ARBA00004496"/>
    </source>
</evidence>
<evidence type="ECO:0000256" key="14">
    <source>
        <dbReference type="ARBA" id="ARBA00022840"/>
    </source>
</evidence>
<evidence type="ECO:0000256" key="17">
    <source>
        <dbReference type="ARBA" id="ARBA00024861"/>
    </source>
</evidence>
<dbReference type="NCBIfam" id="TIGR00070">
    <property type="entry name" value="hisG"/>
    <property type="match status" value="1"/>
</dbReference>
<keyword evidence="13 18" id="KW-0547">Nucleotide-binding</keyword>
<comment type="pathway">
    <text evidence="4 18">Amino-acid biosynthesis; L-histidine biosynthesis; L-histidine from 5-phospho-alpha-D-ribose 1-diphosphate: step 1/9.</text>
</comment>
<dbReference type="Pfam" id="PF08029">
    <property type="entry name" value="HisG_C"/>
    <property type="match status" value="1"/>
</dbReference>
<evidence type="ECO:0000256" key="13">
    <source>
        <dbReference type="ARBA" id="ARBA00022741"/>
    </source>
</evidence>
<keyword evidence="8 18" id="KW-0963">Cytoplasm</keyword>
<evidence type="ECO:0000313" key="22">
    <source>
        <dbReference type="Proteomes" id="UP000712007"/>
    </source>
</evidence>
<dbReference type="EMBL" id="JADIMV010000134">
    <property type="protein sequence ID" value="MBO8440535.1"/>
    <property type="molecule type" value="Genomic_DNA"/>
</dbReference>
<evidence type="ECO:0000256" key="1">
    <source>
        <dbReference type="ARBA" id="ARBA00000915"/>
    </source>
</evidence>
<comment type="caution">
    <text evidence="21">The sequence shown here is derived from an EMBL/GenBank/DDBJ whole genome shotgun (WGS) entry which is preliminary data.</text>
</comment>
<accession>A0A940IFF1</accession>
<comment type="catalytic activity">
    <reaction evidence="1 18">
        <text>1-(5-phospho-beta-D-ribosyl)-ATP + diphosphate = 5-phospho-alpha-D-ribose 1-diphosphate + ATP</text>
        <dbReference type="Rhea" id="RHEA:18473"/>
        <dbReference type="ChEBI" id="CHEBI:30616"/>
        <dbReference type="ChEBI" id="CHEBI:33019"/>
        <dbReference type="ChEBI" id="CHEBI:58017"/>
        <dbReference type="ChEBI" id="CHEBI:73183"/>
        <dbReference type="EC" id="2.4.2.17"/>
    </reaction>
</comment>
<dbReference type="SUPFAM" id="SSF54913">
    <property type="entry name" value="GlnB-like"/>
    <property type="match status" value="1"/>
</dbReference>
<feature type="domain" description="Histidine biosynthesis HisG C-terminal" evidence="20">
    <location>
        <begin position="210"/>
        <end position="282"/>
    </location>
</feature>
<feature type="domain" description="ATP phosphoribosyltransferase catalytic" evidence="19">
    <location>
        <begin position="53"/>
        <end position="205"/>
    </location>
</feature>
<dbReference type="Gene3D" id="3.40.190.10">
    <property type="entry name" value="Periplasmic binding protein-like II"/>
    <property type="match status" value="2"/>
</dbReference>
<evidence type="ECO:0000256" key="2">
    <source>
        <dbReference type="ARBA" id="ARBA00001946"/>
    </source>
</evidence>
<dbReference type="SUPFAM" id="SSF53850">
    <property type="entry name" value="Periplasmic binding protein-like II"/>
    <property type="match status" value="1"/>
</dbReference>
<dbReference type="GO" id="GO:0000105">
    <property type="term" value="P:L-histidine biosynthetic process"/>
    <property type="evidence" value="ECO:0007669"/>
    <property type="project" value="UniProtKB-UniRule"/>
</dbReference>
<evidence type="ECO:0000256" key="8">
    <source>
        <dbReference type="ARBA" id="ARBA00022490"/>
    </source>
</evidence>
<reference evidence="21" key="1">
    <citation type="submission" date="2020-10" db="EMBL/GenBank/DDBJ databases">
        <authorList>
            <person name="Gilroy R."/>
        </authorList>
    </citation>
    <scope>NUCLEOTIDE SEQUENCE</scope>
    <source>
        <strain evidence="21">3924</strain>
    </source>
</reference>
<comment type="function">
    <text evidence="17 18">Catalyzes the condensation of ATP and 5-phosphoribose 1-diphosphate to form N'-(5'-phosphoribosyl)-ATP (PR-ATP). Has a crucial role in the pathway because the rate of histidine biosynthesis seems to be controlled primarily by regulation of HisG enzymatic activity.</text>
</comment>
<evidence type="ECO:0000259" key="20">
    <source>
        <dbReference type="Pfam" id="PF08029"/>
    </source>
</evidence>
<dbReference type="InterPro" id="IPR013820">
    <property type="entry name" value="ATP_PRibTrfase_cat"/>
</dbReference>
<evidence type="ECO:0000256" key="12">
    <source>
        <dbReference type="ARBA" id="ARBA00022723"/>
    </source>
</evidence>
<dbReference type="GO" id="GO:0005737">
    <property type="term" value="C:cytoplasm"/>
    <property type="evidence" value="ECO:0007669"/>
    <property type="project" value="UniProtKB-SubCell"/>
</dbReference>
<evidence type="ECO:0000256" key="16">
    <source>
        <dbReference type="ARBA" id="ARBA00023102"/>
    </source>
</evidence>
<keyword evidence="9 18" id="KW-0028">Amino-acid biosynthesis</keyword>
<name>A0A940IFF1_9BACT</name>
<dbReference type="InterPro" id="IPR015867">
    <property type="entry name" value="N-reg_PII/ATP_PRibTrfase_C"/>
</dbReference>
<dbReference type="EC" id="2.4.2.17" evidence="6 18"/>
<evidence type="ECO:0000259" key="19">
    <source>
        <dbReference type="Pfam" id="PF01634"/>
    </source>
</evidence>
<reference evidence="21" key="2">
    <citation type="journal article" date="2021" name="PeerJ">
        <title>Extensive microbial diversity within the chicken gut microbiome revealed by metagenomics and culture.</title>
        <authorList>
            <person name="Gilroy R."/>
            <person name="Ravi A."/>
            <person name="Getino M."/>
            <person name="Pursley I."/>
            <person name="Horton D.L."/>
            <person name="Alikhan N.F."/>
            <person name="Baker D."/>
            <person name="Gharbi K."/>
            <person name="Hall N."/>
            <person name="Watson M."/>
            <person name="Adriaenssens E.M."/>
            <person name="Foster-Nyarko E."/>
            <person name="Jarju S."/>
            <person name="Secka A."/>
            <person name="Antonio M."/>
            <person name="Oren A."/>
            <person name="Chaudhuri R.R."/>
            <person name="La Ragione R."/>
            <person name="Hildebrand F."/>
            <person name="Pallen M.J."/>
        </authorList>
    </citation>
    <scope>NUCLEOTIDE SEQUENCE</scope>
    <source>
        <strain evidence="21">3924</strain>
    </source>
</reference>
<comment type="cofactor">
    <cofactor evidence="2 18">
        <name>Mg(2+)</name>
        <dbReference type="ChEBI" id="CHEBI:18420"/>
    </cofactor>
</comment>
<evidence type="ECO:0000256" key="11">
    <source>
        <dbReference type="ARBA" id="ARBA00022679"/>
    </source>
</evidence>
<comment type="activity regulation">
    <text evidence="18">Feedback inhibited by histidine.</text>
</comment>
<keyword evidence="16 18" id="KW-0368">Histidine biosynthesis</keyword>
<dbReference type="PANTHER" id="PTHR21403:SF8">
    <property type="entry name" value="ATP PHOSPHORIBOSYLTRANSFERASE"/>
    <property type="match status" value="1"/>
</dbReference>
<evidence type="ECO:0000256" key="6">
    <source>
        <dbReference type="ARBA" id="ARBA00011946"/>
    </source>
</evidence>
<keyword evidence="15 18" id="KW-0460">Magnesium</keyword>
<dbReference type="GO" id="GO:0000287">
    <property type="term" value="F:magnesium ion binding"/>
    <property type="evidence" value="ECO:0007669"/>
    <property type="project" value="UniProtKB-UniRule"/>
</dbReference>
<protein>
    <recommendedName>
        <fullName evidence="7 18">ATP phosphoribosyltransferase</fullName>
        <shortName evidence="18">ATP-PRT</shortName>
        <shortName evidence="18">ATP-PRTase</shortName>
        <ecNumber evidence="6 18">2.4.2.17</ecNumber>
    </recommendedName>
</protein>
<comment type="similarity">
    <text evidence="5 18">Belongs to the ATP phosphoribosyltransferase family. Long subfamily.</text>
</comment>
<comment type="subcellular location">
    <subcellularLocation>
        <location evidence="3 18">Cytoplasm</location>
    </subcellularLocation>
</comment>
<organism evidence="21 22">
    <name type="scientific">Candidatus Aphodosoma intestinipullorum</name>
    <dbReference type="NCBI Taxonomy" id="2840674"/>
    <lineage>
        <taxon>Bacteria</taxon>
        <taxon>Pseudomonadati</taxon>
        <taxon>Bacteroidota</taxon>
        <taxon>Bacteroidia</taxon>
        <taxon>Bacteroidales</taxon>
        <taxon>Candidatus Aphodosoma</taxon>
    </lineage>
</organism>
<keyword evidence="14 18" id="KW-0067">ATP-binding</keyword>
<evidence type="ECO:0000256" key="9">
    <source>
        <dbReference type="ARBA" id="ARBA00022605"/>
    </source>
</evidence>
<keyword evidence="10 18" id="KW-0328">Glycosyltransferase</keyword>
<sequence>MLRIAIQSKGRMMQECIDLLGRVGVELTIREANPSLVRSSNFPAEVVFLEKERIPECVANGVADVGIVGEYLAKMYHTPQECIVKKLGFDRCTISLAIPRDIKYKGIEWFIGKSIATPYPELVAKFLRSRNIKATLRSMREGVYKAPKLGLAEAICDRVHSGTMLFSENLKEVETVMTSEAVLIVTNELSPSKSMILDEFVQRIDAVQNAVGKKFVMMHIEKRYLDRVLDILPALKSPMVTPIADDEWVGVSTVMDETRLWDIIEKLKMYGVENMVIIPIEKVIY</sequence>
<dbReference type="PANTHER" id="PTHR21403">
    <property type="entry name" value="ATP PHOSPHORIBOSYLTRANSFERASE ATP-PRTASE"/>
    <property type="match status" value="1"/>
</dbReference>
<gene>
    <name evidence="18 21" type="primary">hisG</name>
    <name evidence="21" type="ORF">IAC51_07785</name>
</gene>
<dbReference type="HAMAP" id="MF_00079">
    <property type="entry name" value="HisG_Long"/>
    <property type="match status" value="1"/>
</dbReference>
<evidence type="ECO:0000256" key="18">
    <source>
        <dbReference type="HAMAP-Rule" id="MF_00079"/>
    </source>
</evidence>
<dbReference type="Gene3D" id="3.30.70.120">
    <property type="match status" value="1"/>
</dbReference>
<dbReference type="AlphaFoldDB" id="A0A940IFF1"/>
<dbReference type="NCBIfam" id="TIGR03455">
    <property type="entry name" value="HisG_C-term"/>
    <property type="match status" value="1"/>
</dbReference>
<dbReference type="Proteomes" id="UP000712007">
    <property type="component" value="Unassembled WGS sequence"/>
</dbReference>
<dbReference type="InterPro" id="IPR013115">
    <property type="entry name" value="HisG_C"/>
</dbReference>
<dbReference type="InterPro" id="IPR011322">
    <property type="entry name" value="N-reg_PII-like_a/b"/>
</dbReference>
<dbReference type="GO" id="GO:0005524">
    <property type="term" value="F:ATP binding"/>
    <property type="evidence" value="ECO:0007669"/>
    <property type="project" value="UniProtKB-KW"/>
</dbReference>
<proteinExistence type="inferred from homology"/>
<evidence type="ECO:0000313" key="21">
    <source>
        <dbReference type="EMBL" id="MBO8440535.1"/>
    </source>
</evidence>
<dbReference type="InterPro" id="IPR001348">
    <property type="entry name" value="ATP_PRibTrfase_HisG"/>
</dbReference>
<dbReference type="InterPro" id="IPR020621">
    <property type="entry name" value="ATP-PRT_HisG_long"/>
</dbReference>
<evidence type="ECO:0000256" key="4">
    <source>
        <dbReference type="ARBA" id="ARBA00004667"/>
    </source>
</evidence>